<feature type="compositionally biased region" description="Polar residues" evidence="4">
    <location>
        <begin position="145"/>
        <end position="157"/>
    </location>
</feature>
<dbReference type="InterPro" id="IPR046347">
    <property type="entry name" value="bZIP_sf"/>
</dbReference>
<dbReference type="InterPro" id="IPR050946">
    <property type="entry name" value="AP-1_TF_bZIP"/>
</dbReference>
<feature type="region of interest" description="Disordered" evidence="4">
    <location>
        <begin position="78"/>
        <end position="123"/>
    </location>
</feature>
<dbReference type="STRING" id="196109.A0A136IM55"/>
<dbReference type="PANTHER" id="PTHR11462:SF35">
    <property type="entry name" value="TRANSCRIPTION FACTOR JRA"/>
    <property type="match status" value="1"/>
</dbReference>
<dbReference type="PANTHER" id="PTHR11462">
    <property type="entry name" value="JUN TRANSCRIPTION FACTOR-RELATED"/>
    <property type="match status" value="1"/>
</dbReference>
<keyword evidence="3" id="KW-0804">Transcription</keyword>
<keyword evidence="1" id="KW-0805">Transcription regulation</keyword>
<feature type="region of interest" description="Disordered" evidence="4">
    <location>
        <begin position="139"/>
        <end position="201"/>
    </location>
</feature>
<dbReference type="Proteomes" id="UP000070501">
    <property type="component" value="Unassembled WGS sequence"/>
</dbReference>
<dbReference type="InParanoid" id="A0A136IM55"/>
<keyword evidence="7" id="KW-1185">Reference proteome</keyword>
<dbReference type="CDD" id="cd14687">
    <property type="entry name" value="bZIP_ATF2"/>
    <property type="match status" value="1"/>
</dbReference>
<name>A0A136IM55_9PEZI</name>
<keyword evidence="2" id="KW-0238">DNA-binding</keyword>
<dbReference type="Gene3D" id="1.20.5.170">
    <property type="match status" value="1"/>
</dbReference>
<feature type="domain" description="BZIP" evidence="5">
    <location>
        <begin position="178"/>
        <end position="241"/>
    </location>
</feature>
<protein>
    <recommendedName>
        <fullName evidence="5">BZIP domain-containing protein</fullName>
    </recommendedName>
</protein>
<dbReference type="Pfam" id="PF00170">
    <property type="entry name" value="bZIP_1"/>
    <property type="match status" value="1"/>
</dbReference>
<dbReference type="EMBL" id="KQ964271">
    <property type="protein sequence ID" value="KXJ86013.1"/>
    <property type="molecule type" value="Genomic_DNA"/>
</dbReference>
<evidence type="ECO:0000256" key="1">
    <source>
        <dbReference type="ARBA" id="ARBA00023015"/>
    </source>
</evidence>
<evidence type="ECO:0000313" key="7">
    <source>
        <dbReference type="Proteomes" id="UP000070501"/>
    </source>
</evidence>
<dbReference type="SMART" id="SM00338">
    <property type="entry name" value="BRLZ"/>
    <property type="match status" value="1"/>
</dbReference>
<proteinExistence type="predicted"/>
<dbReference type="InterPro" id="IPR004827">
    <property type="entry name" value="bZIP"/>
</dbReference>
<evidence type="ECO:0000256" key="3">
    <source>
        <dbReference type="ARBA" id="ARBA00023163"/>
    </source>
</evidence>
<reference evidence="7" key="1">
    <citation type="submission" date="2016-02" db="EMBL/GenBank/DDBJ databases">
        <title>Draft genome sequence of Microdochium bolleyi, a fungal endophyte of beachgrass.</title>
        <authorList>
            <consortium name="DOE Joint Genome Institute"/>
            <person name="David A.S."/>
            <person name="May G."/>
            <person name="Haridas S."/>
            <person name="Lim J."/>
            <person name="Wang M."/>
            <person name="Labutti K."/>
            <person name="Lipzen A."/>
            <person name="Barry K."/>
            <person name="Grigoriev I.V."/>
        </authorList>
    </citation>
    <scope>NUCLEOTIDE SEQUENCE [LARGE SCALE GENOMIC DNA]</scope>
    <source>
        <strain evidence="7">J235TASD1</strain>
    </source>
</reference>
<gene>
    <name evidence="6" type="ORF">Micbo1qcDRAFT_209390</name>
</gene>
<dbReference type="GO" id="GO:0005667">
    <property type="term" value="C:transcription regulator complex"/>
    <property type="evidence" value="ECO:0007669"/>
    <property type="project" value="TreeGrafter"/>
</dbReference>
<dbReference type="GO" id="GO:0000978">
    <property type="term" value="F:RNA polymerase II cis-regulatory region sequence-specific DNA binding"/>
    <property type="evidence" value="ECO:0007669"/>
    <property type="project" value="TreeGrafter"/>
</dbReference>
<dbReference type="OrthoDB" id="295274at2759"/>
<dbReference type="AlphaFoldDB" id="A0A136IM55"/>
<sequence length="267" mass="29020">MAQHIQQCMPVYAADFDFPALPFDFDGDTVHWCTDIFGAGLGHELRGSDITQTSGQKSLGVETAPLHPCASDTIFHGSFAETADGDGGTVGAAPDNPRKSLGFPVDSSPHSRRESLEETVWPQTTSSSYDAMVWQSNHTAHHGTNAGSSQPSITTSEGVPELSPASSRGRRRITAPTSAKMERSRAKNRAAASKYRSKTQRQINELKRKEELLSVKGSELRTELRSSKEEVLSLRGEILKHGGCHCNYIEAYLAKSALEFTQRNGAS</sequence>
<evidence type="ECO:0000313" key="6">
    <source>
        <dbReference type="EMBL" id="KXJ86013.1"/>
    </source>
</evidence>
<evidence type="ECO:0000256" key="4">
    <source>
        <dbReference type="SAM" id="MobiDB-lite"/>
    </source>
</evidence>
<dbReference type="SUPFAM" id="SSF57959">
    <property type="entry name" value="Leucine zipper domain"/>
    <property type="match status" value="1"/>
</dbReference>
<dbReference type="PROSITE" id="PS50217">
    <property type="entry name" value="BZIP"/>
    <property type="match status" value="1"/>
</dbReference>
<evidence type="ECO:0000259" key="5">
    <source>
        <dbReference type="PROSITE" id="PS50217"/>
    </source>
</evidence>
<evidence type="ECO:0000256" key="2">
    <source>
        <dbReference type="ARBA" id="ARBA00023125"/>
    </source>
</evidence>
<dbReference type="GO" id="GO:0000981">
    <property type="term" value="F:DNA-binding transcription factor activity, RNA polymerase II-specific"/>
    <property type="evidence" value="ECO:0007669"/>
    <property type="project" value="TreeGrafter"/>
</dbReference>
<accession>A0A136IM55</accession>
<organism evidence="6 7">
    <name type="scientific">Microdochium bolleyi</name>
    <dbReference type="NCBI Taxonomy" id="196109"/>
    <lineage>
        <taxon>Eukaryota</taxon>
        <taxon>Fungi</taxon>
        <taxon>Dikarya</taxon>
        <taxon>Ascomycota</taxon>
        <taxon>Pezizomycotina</taxon>
        <taxon>Sordariomycetes</taxon>
        <taxon>Xylariomycetidae</taxon>
        <taxon>Xylariales</taxon>
        <taxon>Microdochiaceae</taxon>
        <taxon>Microdochium</taxon>
    </lineage>
</organism>